<dbReference type="RefSeq" id="WP_207977361.1">
    <property type="nucleotide sequence ID" value="NZ_JAGDEL010000005.1"/>
</dbReference>
<name>A0ABS3N0X3_9BACI</name>
<organism evidence="2 3">
    <name type="scientific">Metabacillus bambusae</name>
    <dbReference type="NCBI Taxonomy" id="2795218"/>
    <lineage>
        <taxon>Bacteria</taxon>
        <taxon>Bacillati</taxon>
        <taxon>Bacillota</taxon>
        <taxon>Bacilli</taxon>
        <taxon>Bacillales</taxon>
        <taxon>Bacillaceae</taxon>
        <taxon>Metabacillus</taxon>
    </lineage>
</organism>
<evidence type="ECO:0000313" key="3">
    <source>
        <dbReference type="Proteomes" id="UP000663981"/>
    </source>
</evidence>
<reference evidence="2 3" key="1">
    <citation type="submission" date="2021-03" db="EMBL/GenBank/DDBJ databases">
        <title>Whole genome sequence of Metabacillus bambusae BG109.</title>
        <authorList>
            <person name="Jeong J.W."/>
        </authorList>
    </citation>
    <scope>NUCLEOTIDE SEQUENCE [LARGE SCALE GENOMIC DNA]</scope>
    <source>
        <strain evidence="2 3">BG109</strain>
    </source>
</reference>
<gene>
    <name evidence="2" type="ORF">I7822_09580</name>
</gene>
<dbReference type="Proteomes" id="UP000663981">
    <property type="component" value="Unassembled WGS sequence"/>
</dbReference>
<dbReference type="Gene3D" id="1.20.5.110">
    <property type="match status" value="1"/>
</dbReference>
<protein>
    <submittedName>
        <fullName evidence="2">Uncharacterized protein</fullName>
    </submittedName>
</protein>
<evidence type="ECO:0000256" key="1">
    <source>
        <dbReference type="SAM" id="Coils"/>
    </source>
</evidence>
<proteinExistence type="predicted"/>
<feature type="coiled-coil region" evidence="1">
    <location>
        <begin position="27"/>
        <end position="61"/>
    </location>
</feature>
<keyword evidence="3" id="KW-1185">Reference proteome</keyword>
<evidence type="ECO:0000313" key="2">
    <source>
        <dbReference type="EMBL" id="MBO1511921.1"/>
    </source>
</evidence>
<keyword evidence="1" id="KW-0175">Coiled coil</keyword>
<sequence length="116" mass="13517">MEELLESFMSQMNQQFALLSKGIGELKDSLDGRMDSLERRMDSLEGRMDKLEKNQENLVLTVKQNATEFRSHFVKIESELEQHRDAFKIKTDVEFLSGKTGIHDTKINNIEKRLEV</sequence>
<dbReference type="EMBL" id="JAGDEL010000005">
    <property type="protein sequence ID" value="MBO1511921.1"/>
    <property type="molecule type" value="Genomic_DNA"/>
</dbReference>
<comment type="caution">
    <text evidence="2">The sequence shown here is derived from an EMBL/GenBank/DDBJ whole genome shotgun (WGS) entry which is preliminary data.</text>
</comment>
<accession>A0ABS3N0X3</accession>